<name>A0A0R0LKF3_SOYBN</name>
<proteinExistence type="predicted"/>
<dbReference type="EMBL" id="CM000834">
    <property type="protein sequence ID" value="KRH76463.1"/>
    <property type="molecule type" value="Genomic_DNA"/>
</dbReference>
<keyword evidence="4" id="KW-1185">Reference proteome</keyword>
<feature type="compositionally biased region" description="Polar residues" evidence="1">
    <location>
        <begin position="208"/>
        <end position="230"/>
    </location>
</feature>
<dbReference type="EnsemblPlants" id="KRH76463">
    <property type="protein sequence ID" value="KRH76463"/>
    <property type="gene ID" value="GLYMA_01G153800"/>
</dbReference>
<dbReference type="OMA" id="AFRMEAS"/>
<accession>A0A0R0LKF3</accession>
<dbReference type="PANTHER" id="PTHR35117">
    <property type="entry name" value="MYOSIN-M HEAVY PROTEIN"/>
    <property type="match status" value="1"/>
</dbReference>
<reference evidence="2" key="3">
    <citation type="submission" date="2018-07" db="EMBL/GenBank/DDBJ databases">
        <title>WGS assembly of Glycine max.</title>
        <authorList>
            <person name="Schmutz J."/>
            <person name="Cannon S."/>
            <person name="Schlueter J."/>
            <person name="Ma J."/>
            <person name="Mitros T."/>
            <person name="Nelson W."/>
            <person name="Hyten D."/>
            <person name="Song Q."/>
            <person name="Thelen J."/>
            <person name="Cheng J."/>
            <person name="Xu D."/>
            <person name="Hellsten U."/>
            <person name="May G."/>
            <person name="Yu Y."/>
            <person name="Sakurai T."/>
            <person name="Umezawa T."/>
            <person name="Bhattacharyya M."/>
            <person name="Sandhu D."/>
            <person name="Valliyodan B."/>
            <person name="Lindquist E."/>
            <person name="Peto M."/>
            <person name="Grant D."/>
            <person name="Shu S."/>
            <person name="Goodstein D."/>
            <person name="Barry K."/>
            <person name="Futrell-Griggs M."/>
            <person name="Abernathy B."/>
            <person name="Du J."/>
            <person name="Tian Z."/>
            <person name="Zhu L."/>
            <person name="Gill N."/>
            <person name="Joshi T."/>
            <person name="Libault M."/>
            <person name="Sethuraman A."/>
            <person name="Zhang X."/>
            <person name="Shinozaki K."/>
            <person name="Nguyen H."/>
            <person name="Wing R."/>
            <person name="Cregan P."/>
            <person name="Specht J."/>
            <person name="Grimwood J."/>
            <person name="Rokhsar D."/>
            <person name="Stacey G."/>
            <person name="Shoemaker R."/>
            <person name="Jackson S."/>
        </authorList>
    </citation>
    <scope>NUCLEOTIDE SEQUENCE</scope>
    <source>
        <tissue evidence="2">Callus</tissue>
    </source>
</reference>
<reference evidence="3" key="2">
    <citation type="submission" date="2018-02" db="UniProtKB">
        <authorList>
            <consortium name="EnsemblPlants"/>
        </authorList>
    </citation>
    <scope>IDENTIFICATION</scope>
    <source>
        <strain evidence="3">Williams 82</strain>
    </source>
</reference>
<feature type="region of interest" description="Disordered" evidence="1">
    <location>
        <begin position="208"/>
        <end position="238"/>
    </location>
</feature>
<evidence type="ECO:0000313" key="2">
    <source>
        <dbReference type="EMBL" id="KRH76463.1"/>
    </source>
</evidence>
<reference evidence="2 3" key="1">
    <citation type="journal article" date="2010" name="Nature">
        <title>Genome sequence of the palaeopolyploid soybean.</title>
        <authorList>
            <person name="Schmutz J."/>
            <person name="Cannon S.B."/>
            <person name="Schlueter J."/>
            <person name="Ma J."/>
            <person name="Mitros T."/>
            <person name="Nelson W."/>
            <person name="Hyten D.L."/>
            <person name="Song Q."/>
            <person name="Thelen J.J."/>
            <person name="Cheng J."/>
            <person name="Xu D."/>
            <person name="Hellsten U."/>
            <person name="May G.D."/>
            <person name="Yu Y."/>
            <person name="Sakurai T."/>
            <person name="Umezawa T."/>
            <person name="Bhattacharyya M.K."/>
            <person name="Sandhu D."/>
            <person name="Valliyodan B."/>
            <person name="Lindquist E."/>
            <person name="Peto M."/>
            <person name="Grant D."/>
            <person name="Shu S."/>
            <person name="Goodstein D."/>
            <person name="Barry K."/>
            <person name="Futrell-Griggs M."/>
            <person name="Abernathy B."/>
            <person name="Du J."/>
            <person name="Tian Z."/>
            <person name="Zhu L."/>
            <person name="Gill N."/>
            <person name="Joshi T."/>
            <person name="Libault M."/>
            <person name="Sethuraman A."/>
            <person name="Zhang X.-C."/>
            <person name="Shinozaki K."/>
            <person name="Nguyen H.T."/>
            <person name="Wing R.A."/>
            <person name="Cregan P."/>
            <person name="Specht J."/>
            <person name="Grimwood J."/>
            <person name="Rokhsar D."/>
            <person name="Stacey G."/>
            <person name="Shoemaker R.C."/>
            <person name="Jackson S.A."/>
        </authorList>
    </citation>
    <scope>NUCLEOTIDE SEQUENCE</scope>
    <source>
        <strain evidence="3">cv. Williams 82</strain>
        <tissue evidence="2">Callus</tissue>
    </source>
</reference>
<evidence type="ECO:0008006" key="5">
    <source>
        <dbReference type="Google" id="ProtNLM"/>
    </source>
</evidence>
<dbReference type="Gramene" id="KRH76463">
    <property type="protein sequence ID" value="KRH76463"/>
    <property type="gene ID" value="GLYMA_01G153800"/>
</dbReference>
<evidence type="ECO:0000256" key="1">
    <source>
        <dbReference type="SAM" id="MobiDB-lite"/>
    </source>
</evidence>
<gene>
    <name evidence="2" type="ORF">GLYMA_01G153800</name>
</gene>
<protein>
    <recommendedName>
        <fullName evidence="5">LisH domain-containing protein</fullName>
    </recommendedName>
</protein>
<sequence>MWKTNQPNTAESFGMNKIIRVHVALVVDQYLDDNNFSQTHSTFRNEASSLFSDSLINEILDEYMCLKEQKVMIDQQWIEVMIHMLRQGIQKAVDVYNTFQSPPSPNVEMMNTKYAVVPQSRLCNETPPGQNTLLPSSNTINNQVISRPPSPIQSSYGNFAPNKSQTQGSIVTQCSYVSHPKISPVATCNGEASPSCCNVIQTKRVMVSPTNQMSDTESSRSISPVNTDSDMASKRNRVTDRLDASNEHKSLDKSDIECSDWEKILLSDVLGNREMHYEAIFFLTIQPRLISRIMLQILMNAMLSLNNSYSSTQKDMNIQEVLLECE</sequence>
<evidence type="ECO:0000313" key="3">
    <source>
        <dbReference type="EnsemblPlants" id="KRH76463"/>
    </source>
</evidence>
<evidence type="ECO:0000313" key="4">
    <source>
        <dbReference type="Proteomes" id="UP000008827"/>
    </source>
</evidence>
<dbReference type="PANTHER" id="PTHR35117:SF1">
    <property type="entry name" value="MYOSIN-M HEAVY PROTEIN"/>
    <property type="match status" value="1"/>
</dbReference>
<dbReference type="InParanoid" id="A0A0R0LKF3"/>
<organism evidence="2">
    <name type="scientific">Glycine max</name>
    <name type="common">Soybean</name>
    <name type="synonym">Glycine hispida</name>
    <dbReference type="NCBI Taxonomy" id="3847"/>
    <lineage>
        <taxon>Eukaryota</taxon>
        <taxon>Viridiplantae</taxon>
        <taxon>Streptophyta</taxon>
        <taxon>Embryophyta</taxon>
        <taxon>Tracheophyta</taxon>
        <taxon>Spermatophyta</taxon>
        <taxon>Magnoliopsida</taxon>
        <taxon>eudicotyledons</taxon>
        <taxon>Gunneridae</taxon>
        <taxon>Pentapetalae</taxon>
        <taxon>rosids</taxon>
        <taxon>fabids</taxon>
        <taxon>Fabales</taxon>
        <taxon>Fabaceae</taxon>
        <taxon>Papilionoideae</taxon>
        <taxon>50 kb inversion clade</taxon>
        <taxon>NPAAA clade</taxon>
        <taxon>indigoferoid/millettioid clade</taxon>
        <taxon>Phaseoleae</taxon>
        <taxon>Glycine</taxon>
        <taxon>Glycine subgen. Soja</taxon>
    </lineage>
</organism>
<dbReference type="Proteomes" id="UP000008827">
    <property type="component" value="Chromosome 1"/>
</dbReference>
<dbReference type="AlphaFoldDB" id="A0A0R0LKF3"/>